<dbReference type="EMBL" id="RYZR01000002">
    <property type="protein sequence ID" value="RUL66519.1"/>
    <property type="molecule type" value="Genomic_DNA"/>
</dbReference>
<protein>
    <recommendedName>
        <fullName evidence="2">DNA ligase D polymerase domain-containing protein</fullName>
    </recommendedName>
</protein>
<accession>A0A432LYC7</accession>
<name>A0A432LYC7_9GAMM</name>
<gene>
    <name evidence="3" type="ORF">EKH79_01430</name>
</gene>
<dbReference type="PANTHER" id="PTHR42705">
    <property type="entry name" value="BIFUNCTIONAL NON-HOMOLOGOUS END JOINING PROTEIN LIGD"/>
    <property type="match status" value="1"/>
</dbReference>
<dbReference type="NCBIfam" id="TIGR02778">
    <property type="entry name" value="ligD_pol"/>
    <property type="match status" value="1"/>
</dbReference>
<dbReference type="Gene3D" id="3.90.920.10">
    <property type="entry name" value="DNA primase, PRIM domain"/>
    <property type="match status" value="1"/>
</dbReference>
<dbReference type="Pfam" id="PF21686">
    <property type="entry name" value="LigD_Prim-Pol"/>
    <property type="match status" value="1"/>
</dbReference>
<proteinExistence type="predicted"/>
<evidence type="ECO:0000313" key="3">
    <source>
        <dbReference type="EMBL" id="RUL66519.1"/>
    </source>
</evidence>
<dbReference type="PANTHER" id="PTHR42705:SF2">
    <property type="entry name" value="BIFUNCTIONAL NON-HOMOLOGOUS END JOINING PROTEIN LIGD"/>
    <property type="match status" value="1"/>
</dbReference>
<dbReference type="AlphaFoldDB" id="A0A432LYC7"/>
<feature type="domain" description="DNA ligase D polymerase" evidence="2">
    <location>
        <begin position="58"/>
        <end position="311"/>
    </location>
</feature>
<sequence length="332" mass="36943">MRVMHVLKTVSKAAPTSLHRSASKTSTRGRKSPVQRATAGAITITHADRVVYPGESITKGDVAAYYQRVMTSLLPNVVKRPLSVIRCPEGARNTCFFQKHPMGGLHHVGTIELKEEKGSLATYMYAKNASSILELVQFGAMEFHVWSTRIDRLETTDRVVFDLDPSPRVTWERIVAAARLLKVQLDELELTSFVRTSGGKGLHVVLPVNPACSWDLVKDFSHAIATRMATGQPQEFVDTASKTKRAGKIYVDYLRNTRGATSIANYSLRTRKNAPVATPLRWEELSKIEGGDAFTIRSLPRRLSRLRKDPWENIDSVKQTLSAAMKKLEVGA</sequence>
<dbReference type="InterPro" id="IPR052171">
    <property type="entry name" value="NHEJ_LigD"/>
</dbReference>
<dbReference type="OrthoDB" id="9802472at2"/>
<organism evidence="3 4">
    <name type="scientific">Dyella dinghuensis</name>
    <dbReference type="NCBI Taxonomy" id="1920169"/>
    <lineage>
        <taxon>Bacteria</taxon>
        <taxon>Pseudomonadati</taxon>
        <taxon>Pseudomonadota</taxon>
        <taxon>Gammaproteobacteria</taxon>
        <taxon>Lysobacterales</taxon>
        <taxon>Rhodanobacteraceae</taxon>
        <taxon>Dyella</taxon>
    </lineage>
</organism>
<evidence type="ECO:0000313" key="4">
    <source>
        <dbReference type="Proteomes" id="UP000267077"/>
    </source>
</evidence>
<feature type="region of interest" description="Disordered" evidence="1">
    <location>
        <begin position="14"/>
        <end position="36"/>
    </location>
</feature>
<dbReference type="Proteomes" id="UP000267077">
    <property type="component" value="Unassembled WGS sequence"/>
</dbReference>
<comment type="caution">
    <text evidence="3">The sequence shown here is derived from an EMBL/GenBank/DDBJ whole genome shotgun (WGS) entry which is preliminary data.</text>
</comment>
<reference evidence="3 4" key="1">
    <citation type="submission" date="2018-12" db="EMBL/GenBank/DDBJ databases">
        <title>Dyella dinghuensis sp. nov. DHOA06 and Dyella choica sp. nov. 4M-K27, isolated from forest soil.</title>
        <authorList>
            <person name="Qiu L.-H."/>
            <person name="Gao Z.-H."/>
        </authorList>
    </citation>
    <scope>NUCLEOTIDE SEQUENCE [LARGE SCALE GENOMIC DNA]</scope>
    <source>
        <strain evidence="3 4">DHOA06</strain>
    </source>
</reference>
<keyword evidence="4" id="KW-1185">Reference proteome</keyword>
<evidence type="ECO:0000256" key="1">
    <source>
        <dbReference type="SAM" id="MobiDB-lite"/>
    </source>
</evidence>
<dbReference type="InterPro" id="IPR014145">
    <property type="entry name" value="LigD_pol_dom"/>
</dbReference>
<evidence type="ECO:0000259" key="2">
    <source>
        <dbReference type="Pfam" id="PF21686"/>
    </source>
</evidence>